<organism evidence="3 4">
    <name type="scientific">Arthrobacter woluwensis</name>
    <dbReference type="NCBI Taxonomy" id="156980"/>
    <lineage>
        <taxon>Bacteria</taxon>
        <taxon>Bacillati</taxon>
        <taxon>Actinomycetota</taxon>
        <taxon>Actinomycetes</taxon>
        <taxon>Micrococcales</taxon>
        <taxon>Micrococcaceae</taxon>
        <taxon>Arthrobacter</taxon>
    </lineage>
</organism>
<name>A0A1H4PKI4_9MICC</name>
<dbReference type="PANTHER" id="PTHR43841">
    <property type="entry name" value="3-HYDROXYACYL-THIOESTER DEHYDRATASE HTDX-RELATED"/>
    <property type="match status" value="1"/>
</dbReference>
<evidence type="ECO:0000313" key="3">
    <source>
        <dbReference type="EMBL" id="SEC07632.1"/>
    </source>
</evidence>
<feature type="domain" description="MaoC-like" evidence="2">
    <location>
        <begin position="189"/>
        <end position="272"/>
    </location>
</feature>
<evidence type="ECO:0000259" key="2">
    <source>
        <dbReference type="Pfam" id="PF01575"/>
    </source>
</evidence>
<accession>A0A1H4PKI4</accession>
<dbReference type="Pfam" id="PF01575">
    <property type="entry name" value="MaoC_dehydratas"/>
    <property type="match status" value="1"/>
</dbReference>
<reference evidence="3 4" key="1">
    <citation type="submission" date="2016-10" db="EMBL/GenBank/DDBJ databases">
        <authorList>
            <person name="de Groot N.N."/>
        </authorList>
    </citation>
    <scope>NUCLEOTIDE SEQUENCE [LARGE SCALE GENOMIC DNA]</scope>
    <source>
        <strain evidence="3 4">DSM 10495</strain>
    </source>
</reference>
<dbReference type="Proteomes" id="UP000182652">
    <property type="component" value="Unassembled WGS sequence"/>
</dbReference>
<comment type="similarity">
    <text evidence="1">Belongs to the enoyl-CoA hydratase/isomerase family.</text>
</comment>
<dbReference type="RefSeq" id="WP_066212228.1">
    <property type="nucleotide sequence ID" value="NZ_FNSN01000003.1"/>
</dbReference>
<dbReference type="PANTHER" id="PTHR43841:SF3">
    <property type="entry name" value="(3R)-HYDROXYACYL-ACP DEHYDRATASE SUBUNIT HADB"/>
    <property type="match status" value="1"/>
</dbReference>
<dbReference type="InterPro" id="IPR029069">
    <property type="entry name" value="HotDog_dom_sf"/>
</dbReference>
<dbReference type="AlphaFoldDB" id="A0A1H4PKI4"/>
<evidence type="ECO:0000256" key="1">
    <source>
        <dbReference type="ARBA" id="ARBA00005254"/>
    </source>
</evidence>
<gene>
    <name evidence="3" type="ORF">SAMN04489745_1998</name>
</gene>
<sequence length="307" mass="33285">MSAEQTVILQEMPSLAKLYLNAAGAAAKQRLLKKDQPLTVPRAVHEVQSVTVDIDHVTAFQRLVHGTVRTELPSAYVHTLAFPVAMSVMTRDDFPLPLLGLVHLENTVEHYDAIPFGARLTVRAHADGLRAHRAGTLVDMVAEVLDAGSGRLLWRGTSRYLAKGVFLPGVDTAVPTAEREDFRPPVPTGLWRLGVDTGRDYAAVSGDYNPIHLSSLSAKALGMKTSIAHGMYSVARALAESGHDSDAGIRWHVTFEAPVYLPATVAVGIRDEEADGEWAGTEFQAWNQRSARRHFHGTVAPLSGSES</sequence>
<dbReference type="STRING" id="156980.SAMN04489745_1998"/>
<dbReference type="GO" id="GO:0006633">
    <property type="term" value="P:fatty acid biosynthetic process"/>
    <property type="evidence" value="ECO:0007669"/>
    <property type="project" value="InterPro"/>
</dbReference>
<proteinExistence type="inferred from homology"/>
<dbReference type="PRINTS" id="PR01483">
    <property type="entry name" value="FASYNTHASE"/>
</dbReference>
<dbReference type="InterPro" id="IPR002539">
    <property type="entry name" value="MaoC-like_dom"/>
</dbReference>
<dbReference type="GO" id="GO:0004312">
    <property type="term" value="F:fatty acid synthase activity"/>
    <property type="evidence" value="ECO:0007669"/>
    <property type="project" value="InterPro"/>
</dbReference>
<protein>
    <submittedName>
        <fullName evidence="3">MaoC like domain-containing protein</fullName>
    </submittedName>
</protein>
<dbReference type="GO" id="GO:0005835">
    <property type="term" value="C:fatty acid synthase complex"/>
    <property type="evidence" value="ECO:0007669"/>
    <property type="project" value="InterPro"/>
</dbReference>
<dbReference type="SUPFAM" id="SSF54637">
    <property type="entry name" value="Thioesterase/thiol ester dehydrase-isomerase"/>
    <property type="match status" value="2"/>
</dbReference>
<dbReference type="Gene3D" id="3.10.129.10">
    <property type="entry name" value="Hotdog Thioesterase"/>
    <property type="match status" value="1"/>
</dbReference>
<dbReference type="InterPro" id="IPR003965">
    <property type="entry name" value="Fatty_acid_synthase"/>
</dbReference>
<evidence type="ECO:0000313" key="4">
    <source>
        <dbReference type="Proteomes" id="UP000182652"/>
    </source>
</evidence>
<dbReference type="EMBL" id="FNSN01000003">
    <property type="protein sequence ID" value="SEC07632.1"/>
    <property type="molecule type" value="Genomic_DNA"/>
</dbReference>
<keyword evidence="4" id="KW-1185">Reference proteome</keyword>